<accession>A0A0F9AYG8</accession>
<gene>
    <name evidence="1" type="ORF">LCGC14_2594640</name>
</gene>
<protein>
    <recommendedName>
        <fullName evidence="2">Methyltransferase domain-containing protein</fullName>
    </recommendedName>
</protein>
<evidence type="ECO:0008006" key="2">
    <source>
        <dbReference type="Google" id="ProtNLM"/>
    </source>
</evidence>
<proteinExistence type="predicted"/>
<dbReference type="EMBL" id="LAZR01043648">
    <property type="protein sequence ID" value="KKL06577.1"/>
    <property type="molecule type" value="Genomic_DNA"/>
</dbReference>
<comment type="caution">
    <text evidence="1">The sequence shown here is derived from an EMBL/GenBank/DDBJ whole genome shotgun (WGS) entry which is preliminary data.</text>
</comment>
<name>A0A0F9AYG8_9ZZZZ</name>
<dbReference type="CDD" id="cd02440">
    <property type="entry name" value="AdoMet_MTases"/>
    <property type="match status" value="1"/>
</dbReference>
<reference evidence="1" key="1">
    <citation type="journal article" date="2015" name="Nature">
        <title>Complex archaea that bridge the gap between prokaryotes and eukaryotes.</title>
        <authorList>
            <person name="Spang A."/>
            <person name="Saw J.H."/>
            <person name="Jorgensen S.L."/>
            <person name="Zaremba-Niedzwiedzka K."/>
            <person name="Martijn J."/>
            <person name="Lind A.E."/>
            <person name="van Eijk R."/>
            <person name="Schleper C."/>
            <person name="Guy L."/>
            <person name="Ettema T.J."/>
        </authorList>
    </citation>
    <scope>NUCLEOTIDE SEQUENCE</scope>
</reference>
<dbReference type="Gene3D" id="3.40.50.150">
    <property type="entry name" value="Vaccinia Virus protein VP39"/>
    <property type="match status" value="1"/>
</dbReference>
<organism evidence="1">
    <name type="scientific">marine sediment metagenome</name>
    <dbReference type="NCBI Taxonomy" id="412755"/>
    <lineage>
        <taxon>unclassified sequences</taxon>
        <taxon>metagenomes</taxon>
        <taxon>ecological metagenomes</taxon>
    </lineage>
</organism>
<dbReference type="AlphaFoldDB" id="A0A0F9AYG8"/>
<evidence type="ECO:0000313" key="1">
    <source>
        <dbReference type="EMBL" id="KKL06577.1"/>
    </source>
</evidence>
<sequence length="210" mass="24212">MLGKIPEELFALYSDLGPSVVWYVILRWRLCPFAEVAKYLPTKGTVLDVGCGYGLLSNLLALTSLERYVVGVDLSLKRIRVAQKTVDNRKNIKFFRKDVEDPQLPECDAMVMTDFLHHIPYNQQEKLLISWHQKLARGGLLLIQEHDNRPWWKYLCSLIVDHGLNLGSSIFFRSSAEYKNLLSRIGFQVEIRLVDKGLPFADVLYLCRKV</sequence>
<dbReference type="PANTHER" id="PTHR43861">
    <property type="entry name" value="TRANS-ACONITATE 2-METHYLTRANSFERASE-RELATED"/>
    <property type="match status" value="1"/>
</dbReference>
<dbReference type="SUPFAM" id="SSF53335">
    <property type="entry name" value="S-adenosyl-L-methionine-dependent methyltransferases"/>
    <property type="match status" value="1"/>
</dbReference>
<dbReference type="InterPro" id="IPR029063">
    <property type="entry name" value="SAM-dependent_MTases_sf"/>
</dbReference>
<dbReference type="Pfam" id="PF13489">
    <property type="entry name" value="Methyltransf_23"/>
    <property type="match status" value="1"/>
</dbReference>